<evidence type="ECO:0000256" key="1">
    <source>
        <dbReference type="SAM" id="Phobius"/>
    </source>
</evidence>
<proteinExistence type="predicted"/>
<gene>
    <name evidence="2" type="ORF">S12H4_37335</name>
</gene>
<dbReference type="AlphaFoldDB" id="X1SZM3"/>
<keyword evidence="1" id="KW-1133">Transmembrane helix</keyword>
<evidence type="ECO:0000313" key="2">
    <source>
        <dbReference type="EMBL" id="GAI98487.1"/>
    </source>
</evidence>
<comment type="caution">
    <text evidence="2">The sequence shown here is derived from an EMBL/GenBank/DDBJ whole genome shotgun (WGS) entry which is preliminary data.</text>
</comment>
<organism evidence="2">
    <name type="scientific">marine sediment metagenome</name>
    <dbReference type="NCBI Taxonomy" id="412755"/>
    <lineage>
        <taxon>unclassified sequences</taxon>
        <taxon>metagenomes</taxon>
        <taxon>ecological metagenomes</taxon>
    </lineage>
</organism>
<name>X1SZM3_9ZZZZ</name>
<feature type="transmembrane region" description="Helical" evidence="1">
    <location>
        <begin position="38"/>
        <end position="56"/>
    </location>
</feature>
<sequence length="102" mass="11421">MTLIDLILIMLFVALLIVLIRFSNQVGAFEPPNPGIGFTWLISILVKALGAIFPQVSSDLKNGLEEFLLDFYKKALETANPWDDFVARFLLRIFSIPVPPEG</sequence>
<keyword evidence="1" id="KW-0472">Membrane</keyword>
<dbReference type="EMBL" id="BARW01022354">
    <property type="protein sequence ID" value="GAI98487.1"/>
    <property type="molecule type" value="Genomic_DNA"/>
</dbReference>
<protein>
    <submittedName>
        <fullName evidence="2">Uncharacterized protein</fullName>
    </submittedName>
</protein>
<keyword evidence="1" id="KW-0812">Transmembrane</keyword>
<accession>X1SZM3</accession>
<reference evidence="2" key="1">
    <citation type="journal article" date="2014" name="Front. Microbiol.">
        <title>High frequency of phylogenetically diverse reductive dehalogenase-homologous genes in deep subseafloor sedimentary metagenomes.</title>
        <authorList>
            <person name="Kawai M."/>
            <person name="Futagami T."/>
            <person name="Toyoda A."/>
            <person name="Takaki Y."/>
            <person name="Nishi S."/>
            <person name="Hori S."/>
            <person name="Arai W."/>
            <person name="Tsubouchi T."/>
            <person name="Morono Y."/>
            <person name="Uchiyama I."/>
            <person name="Ito T."/>
            <person name="Fujiyama A."/>
            <person name="Inagaki F."/>
            <person name="Takami H."/>
        </authorList>
    </citation>
    <scope>NUCLEOTIDE SEQUENCE</scope>
    <source>
        <strain evidence="2">Expedition CK06-06</strain>
    </source>
</reference>